<evidence type="ECO:0000313" key="2">
    <source>
        <dbReference type="Proteomes" id="UP000326950"/>
    </source>
</evidence>
<proteinExistence type="predicted"/>
<sequence>MSTQKPPIHSLLNHKLWSAFCNYYLLSEFTNPFSIILVLRVFFEDGHLPWQWAGHSSNSALLISAMLSKSPVGIKVCHITRYLFR</sequence>
<protein>
    <submittedName>
        <fullName evidence="1">Uncharacterized protein</fullName>
    </submittedName>
</protein>
<name>A0A5N6V864_ASPTM</name>
<organism evidence="1 2">
    <name type="scientific">Aspergillus tamarii</name>
    <dbReference type="NCBI Taxonomy" id="41984"/>
    <lineage>
        <taxon>Eukaryota</taxon>
        <taxon>Fungi</taxon>
        <taxon>Dikarya</taxon>
        <taxon>Ascomycota</taxon>
        <taxon>Pezizomycotina</taxon>
        <taxon>Eurotiomycetes</taxon>
        <taxon>Eurotiomycetidae</taxon>
        <taxon>Eurotiales</taxon>
        <taxon>Aspergillaceae</taxon>
        <taxon>Aspergillus</taxon>
        <taxon>Aspergillus subgen. Circumdati</taxon>
    </lineage>
</organism>
<dbReference type="EMBL" id="ML738596">
    <property type="protein sequence ID" value="KAE8166101.1"/>
    <property type="molecule type" value="Genomic_DNA"/>
</dbReference>
<reference evidence="1 2" key="1">
    <citation type="submission" date="2019-04" db="EMBL/GenBank/DDBJ databases">
        <title>Friends and foes A comparative genomics study of 23 Aspergillus species from section Flavi.</title>
        <authorList>
            <consortium name="DOE Joint Genome Institute"/>
            <person name="Kjaerbolling I."/>
            <person name="Vesth T."/>
            <person name="Frisvad J.C."/>
            <person name="Nybo J.L."/>
            <person name="Theobald S."/>
            <person name="Kildgaard S."/>
            <person name="Isbrandt T."/>
            <person name="Kuo A."/>
            <person name="Sato A."/>
            <person name="Lyhne E.K."/>
            <person name="Kogle M.E."/>
            <person name="Wiebenga A."/>
            <person name="Kun R.S."/>
            <person name="Lubbers R.J."/>
            <person name="Makela M.R."/>
            <person name="Barry K."/>
            <person name="Chovatia M."/>
            <person name="Clum A."/>
            <person name="Daum C."/>
            <person name="Haridas S."/>
            <person name="He G."/>
            <person name="LaButti K."/>
            <person name="Lipzen A."/>
            <person name="Mondo S."/>
            <person name="Riley R."/>
            <person name="Salamov A."/>
            <person name="Simmons B.A."/>
            <person name="Magnuson J.K."/>
            <person name="Henrissat B."/>
            <person name="Mortensen U.H."/>
            <person name="Larsen T.O."/>
            <person name="Devries R.P."/>
            <person name="Grigoriev I.V."/>
            <person name="Machida M."/>
            <person name="Baker S.E."/>
            <person name="Andersen M.R."/>
        </authorList>
    </citation>
    <scope>NUCLEOTIDE SEQUENCE [LARGE SCALE GENOMIC DNA]</scope>
    <source>
        <strain evidence="1 2">CBS 117626</strain>
    </source>
</reference>
<evidence type="ECO:0000313" key="1">
    <source>
        <dbReference type="EMBL" id="KAE8166101.1"/>
    </source>
</evidence>
<dbReference type="Proteomes" id="UP000326950">
    <property type="component" value="Unassembled WGS sequence"/>
</dbReference>
<keyword evidence="2" id="KW-1185">Reference proteome</keyword>
<accession>A0A5N6V864</accession>
<gene>
    <name evidence="1" type="ORF">BDV40DRAFT_30568</name>
</gene>
<dbReference type="AlphaFoldDB" id="A0A5N6V864"/>